<dbReference type="InterPro" id="IPR006015">
    <property type="entry name" value="Universal_stress_UspA"/>
</dbReference>
<feature type="domain" description="UspA" evidence="2">
    <location>
        <begin position="1"/>
        <end position="145"/>
    </location>
</feature>
<comment type="caution">
    <text evidence="3">The sequence shown here is derived from an EMBL/GenBank/DDBJ whole genome shotgun (WGS) entry which is preliminary data.</text>
</comment>
<evidence type="ECO:0000313" key="4">
    <source>
        <dbReference type="Proteomes" id="UP001597533"/>
    </source>
</evidence>
<dbReference type="EMBL" id="JBHUOV010000005">
    <property type="protein sequence ID" value="MFD2823999.1"/>
    <property type="molecule type" value="Genomic_DNA"/>
</dbReference>
<sequence>MKNILLLTDFSKNALNAIQYAMHFFASETCTFHIMYVHKIGSFTSDDLMRSPKESIYESITKEPKEKLNKLIDDLKEEFNNSKHTFDSIIDFDTFIDAVKQASKNKAIDYIVMGTNGATGAKEVLLGSNTVNVIRKVNCKTIIVPEGYTFKPIQEILLPLDPDDTIKGNVYTDLLEFIETYQLHLHVLRVNPNSENQENLLNDKSNLSIIDCKYHVVNDVPIDFAVSSYLQTHAIDFMVLFIQKEGFLEHLFSKSNTRIKVSKINKPILILHA</sequence>
<dbReference type="CDD" id="cd00293">
    <property type="entry name" value="USP-like"/>
    <property type="match status" value="1"/>
</dbReference>
<reference evidence="4" key="1">
    <citation type="journal article" date="2019" name="Int. J. Syst. Evol. Microbiol.">
        <title>The Global Catalogue of Microorganisms (GCM) 10K type strain sequencing project: providing services to taxonomists for standard genome sequencing and annotation.</title>
        <authorList>
            <consortium name="The Broad Institute Genomics Platform"/>
            <consortium name="The Broad Institute Genome Sequencing Center for Infectious Disease"/>
            <person name="Wu L."/>
            <person name="Ma J."/>
        </authorList>
    </citation>
    <scope>NUCLEOTIDE SEQUENCE [LARGE SCALE GENOMIC DNA]</scope>
    <source>
        <strain evidence="4">KCTC 32141</strain>
    </source>
</reference>
<dbReference type="PANTHER" id="PTHR46268">
    <property type="entry name" value="STRESS RESPONSE PROTEIN NHAX"/>
    <property type="match status" value="1"/>
</dbReference>
<name>A0ABW5WNY1_9FLAO</name>
<gene>
    <name evidence="3" type="ORF">ACFS5M_09975</name>
</gene>
<comment type="similarity">
    <text evidence="1">Belongs to the universal stress protein A family.</text>
</comment>
<dbReference type="PANTHER" id="PTHR46268:SF6">
    <property type="entry name" value="UNIVERSAL STRESS PROTEIN UP12"/>
    <property type="match status" value="1"/>
</dbReference>
<dbReference type="PRINTS" id="PR01438">
    <property type="entry name" value="UNVRSLSTRESS"/>
</dbReference>
<organism evidence="3 4">
    <name type="scientific">Lacinutrix iliipiscaria</name>
    <dbReference type="NCBI Taxonomy" id="1230532"/>
    <lineage>
        <taxon>Bacteria</taxon>
        <taxon>Pseudomonadati</taxon>
        <taxon>Bacteroidota</taxon>
        <taxon>Flavobacteriia</taxon>
        <taxon>Flavobacteriales</taxon>
        <taxon>Flavobacteriaceae</taxon>
        <taxon>Lacinutrix</taxon>
    </lineage>
</organism>
<dbReference type="SUPFAM" id="SSF52402">
    <property type="entry name" value="Adenine nucleotide alpha hydrolases-like"/>
    <property type="match status" value="1"/>
</dbReference>
<evidence type="ECO:0000256" key="1">
    <source>
        <dbReference type="ARBA" id="ARBA00008791"/>
    </source>
</evidence>
<dbReference type="Gene3D" id="3.40.50.12370">
    <property type="match status" value="1"/>
</dbReference>
<evidence type="ECO:0000313" key="3">
    <source>
        <dbReference type="EMBL" id="MFD2823999.1"/>
    </source>
</evidence>
<protein>
    <submittedName>
        <fullName evidence="3">Universal stress protein</fullName>
    </submittedName>
</protein>
<dbReference type="RefSeq" id="WP_183489709.1">
    <property type="nucleotide sequence ID" value="NZ_JBHUOV010000005.1"/>
</dbReference>
<dbReference type="Pfam" id="PF00582">
    <property type="entry name" value="Usp"/>
    <property type="match status" value="1"/>
</dbReference>
<dbReference type="InterPro" id="IPR006016">
    <property type="entry name" value="UspA"/>
</dbReference>
<keyword evidence="4" id="KW-1185">Reference proteome</keyword>
<proteinExistence type="inferred from homology"/>
<dbReference type="Proteomes" id="UP001597533">
    <property type="component" value="Unassembled WGS sequence"/>
</dbReference>
<evidence type="ECO:0000259" key="2">
    <source>
        <dbReference type="Pfam" id="PF00582"/>
    </source>
</evidence>
<accession>A0ABW5WNY1</accession>